<feature type="region of interest" description="Disordered" evidence="1">
    <location>
        <begin position="1"/>
        <end position="40"/>
    </location>
</feature>
<evidence type="ECO:0000313" key="3">
    <source>
        <dbReference type="Proteomes" id="UP000305517"/>
    </source>
</evidence>
<accession>A0A5R8WME4</accession>
<gene>
    <name evidence="2" type="ORF">FDY95_19140</name>
</gene>
<evidence type="ECO:0000313" key="2">
    <source>
        <dbReference type="EMBL" id="TLM90128.1"/>
    </source>
</evidence>
<comment type="caution">
    <text evidence="2">The sequence shown here is derived from an EMBL/GenBank/DDBJ whole genome shotgun (WGS) entry which is preliminary data.</text>
</comment>
<feature type="compositionally biased region" description="Pro residues" evidence="1">
    <location>
        <begin position="1"/>
        <end position="38"/>
    </location>
</feature>
<keyword evidence="3" id="KW-1185">Reference proteome</keyword>
<dbReference type="EMBL" id="VAJM01000010">
    <property type="protein sequence ID" value="TLM90128.1"/>
    <property type="molecule type" value="Genomic_DNA"/>
</dbReference>
<evidence type="ECO:0000256" key="1">
    <source>
        <dbReference type="SAM" id="MobiDB-lite"/>
    </source>
</evidence>
<proteinExistence type="predicted"/>
<sequence length="97" mass="11055">MPAPRARPPPRAWKAAPTPPPARRVAAPPPTKPPPPLRPAARLRNNFQLLIYACTIWKEEGEKGRHAVAVLFFYPWRYLSDARQRPQSQPRPYPSGR</sequence>
<organism evidence="2 3">
    <name type="scientific">Hymenobacter jeollabukensis</name>
    <dbReference type="NCBI Taxonomy" id="2025313"/>
    <lineage>
        <taxon>Bacteria</taxon>
        <taxon>Pseudomonadati</taxon>
        <taxon>Bacteroidota</taxon>
        <taxon>Cytophagia</taxon>
        <taxon>Cytophagales</taxon>
        <taxon>Hymenobacteraceae</taxon>
        <taxon>Hymenobacter</taxon>
    </lineage>
</organism>
<dbReference type="AlphaFoldDB" id="A0A5R8WME4"/>
<dbReference type="Proteomes" id="UP000305517">
    <property type="component" value="Unassembled WGS sequence"/>
</dbReference>
<name>A0A5R8WME4_9BACT</name>
<protein>
    <submittedName>
        <fullName evidence="2">Uncharacterized protein</fullName>
    </submittedName>
</protein>
<reference evidence="2 3" key="1">
    <citation type="submission" date="2019-05" db="EMBL/GenBank/DDBJ databases">
        <title>Hymenobacter edaphi sp. nov., isolated from abandoned arsenic-contaminated farmland soil.</title>
        <authorList>
            <person name="Nie L."/>
        </authorList>
    </citation>
    <scope>NUCLEOTIDE SEQUENCE [LARGE SCALE GENOMIC DNA]</scope>
    <source>
        <strain evidence="2 3">1-3-3-8</strain>
    </source>
</reference>